<keyword evidence="2" id="KW-1185">Reference proteome</keyword>
<dbReference type="EMBL" id="JAMZIH010005519">
    <property type="protein sequence ID" value="KAJ1675049.1"/>
    <property type="molecule type" value="Genomic_DNA"/>
</dbReference>
<reference evidence="1" key="1">
    <citation type="submission" date="2022-06" db="EMBL/GenBank/DDBJ databases">
        <title>Phylogenomic reconstructions and comparative analyses of Kickxellomycotina fungi.</title>
        <authorList>
            <person name="Reynolds N.K."/>
            <person name="Stajich J.E."/>
            <person name="Barry K."/>
            <person name="Grigoriev I.V."/>
            <person name="Crous P."/>
            <person name="Smith M.E."/>
        </authorList>
    </citation>
    <scope>NUCLEOTIDE SEQUENCE</scope>
    <source>
        <strain evidence="1">RSA 2271</strain>
    </source>
</reference>
<name>A0ACC1HL76_9FUNG</name>
<gene>
    <name evidence="1" type="ORF">EV182_002034</name>
</gene>
<sequence length="216" mass="23775">MPVYTISTQAYAKAVLHSAKYHDSTVHGILLSDPASSSATAIRVIDAVPVAHLWTDLSPMFEVALQQIQLYAKERKLQIGGYYVAYESINEKSLSPSGQVFANTILKLNPAAIALVIDGSRLSPGHLSTPAIIPFVAKPKEANSWAAIPVNTEQQRQQDADSNQYVQLENMDVLTKTSNLLRIHDQLLLDDFDSHLESPTADWLQNLVISERINVA</sequence>
<proteinExistence type="predicted"/>
<dbReference type="Proteomes" id="UP001145114">
    <property type="component" value="Unassembled WGS sequence"/>
</dbReference>
<protein>
    <submittedName>
        <fullName evidence="1">Uncharacterized protein</fullName>
    </submittedName>
</protein>
<comment type="caution">
    <text evidence="1">The sequence shown here is derived from an EMBL/GenBank/DDBJ whole genome shotgun (WGS) entry which is preliminary data.</text>
</comment>
<evidence type="ECO:0000313" key="1">
    <source>
        <dbReference type="EMBL" id="KAJ1675049.1"/>
    </source>
</evidence>
<organism evidence="1 2">
    <name type="scientific">Spiromyces aspiralis</name>
    <dbReference type="NCBI Taxonomy" id="68401"/>
    <lineage>
        <taxon>Eukaryota</taxon>
        <taxon>Fungi</taxon>
        <taxon>Fungi incertae sedis</taxon>
        <taxon>Zoopagomycota</taxon>
        <taxon>Kickxellomycotina</taxon>
        <taxon>Kickxellomycetes</taxon>
        <taxon>Kickxellales</taxon>
        <taxon>Kickxellaceae</taxon>
        <taxon>Spiromyces</taxon>
    </lineage>
</organism>
<accession>A0ACC1HL76</accession>
<evidence type="ECO:0000313" key="2">
    <source>
        <dbReference type="Proteomes" id="UP001145114"/>
    </source>
</evidence>